<accession>A0A845MFW1</accession>
<evidence type="ECO:0000256" key="3">
    <source>
        <dbReference type="ARBA" id="ARBA00022692"/>
    </source>
</evidence>
<dbReference type="PROSITE" id="PS50850">
    <property type="entry name" value="MFS"/>
    <property type="match status" value="1"/>
</dbReference>
<feature type="transmembrane region" description="Helical" evidence="6">
    <location>
        <begin position="173"/>
        <end position="193"/>
    </location>
</feature>
<keyword evidence="2" id="KW-1003">Cell membrane</keyword>
<evidence type="ECO:0000313" key="8">
    <source>
        <dbReference type="EMBL" id="MZR21924.1"/>
    </source>
</evidence>
<proteinExistence type="predicted"/>
<dbReference type="RefSeq" id="WP_161338349.1">
    <property type="nucleotide sequence ID" value="NZ_JBHSDG010000001.1"/>
</dbReference>
<evidence type="ECO:0000256" key="2">
    <source>
        <dbReference type="ARBA" id="ARBA00022475"/>
    </source>
</evidence>
<dbReference type="Pfam" id="PF07690">
    <property type="entry name" value="MFS_1"/>
    <property type="match status" value="1"/>
</dbReference>
<evidence type="ECO:0000256" key="4">
    <source>
        <dbReference type="ARBA" id="ARBA00022989"/>
    </source>
</evidence>
<dbReference type="AlphaFoldDB" id="A0A845MFW1"/>
<feature type="transmembrane region" description="Helical" evidence="6">
    <location>
        <begin position="292"/>
        <end position="311"/>
    </location>
</feature>
<keyword evidence="4 6" id="KW-1133">Transmembrane helix</keyword>
<feature type="transmembrane region" description="Helical" evidence="6">
    <location>
        <begin position="380"/>
        <end position="402"/>
    </location>
</feature>
<dbReference type="Proteomes" id="UP000445696">
    <property type="component" value="Unassembled WGS sequence"/>
</dbReference>
<keyword evidence="5 6" id="KW-0472">Membrane</keyword>
<keyword evidence="3 6" id="KW-0812">Transmembrane</keyword>
<feature type="transmembrane region" description="Helical" evidence="6">
    <location>
        <begin position="228"/>
        <end position="251"/>
    </location>
</feature>
<sequence length="405" mass="43712">MLRLQGTLPFVRQEWRFLLFGLLLAFWSGPGQTYVISVIGGELRSEFDLTNGEFGTIYTFATLVCAAILWKAGPLVDRLPLKNFVFKVSLLMIAAMVAFGFVRGPVSLFFGIIAVRFLGQGMMTHIALTSMARRYEAERGRAVAIAALGFPLGEALFPPLIVLALGIVDWRLIWPAMAVLAAVTLLPATPFLIRHTTRQDGAGAAELRAADEDARQWTRSEMLRDGKFYLLAPTAMVPAAVITGLFIHQVYFIETKGWNFELWSLYFSVFAIAALIGGVISGFLVDIFRARRLLPFVLLPMSLGVLVFAYATNEALAALVMFFLGFGAGATNPVLSSLWPEIYGTRHLGAIRAVATVVMVFGSALGPVFMGLALDSGISLGSIAIASVGLAIAAAIAAKIALVSR</sequence>
<evidence type="ECO:0000313" key="9">
    <source>
        <dbReference type="Proteomes" id="UP000445696"/>
    </source>
</evidence>
<dbReference type="InterPro" id="IPR050189">
    <property type="entry name" value="MFS_Efflux_Transporters"/>
</dbReference>
<comment type="caution">
    <text evidence="8">The sequence shown here is derived from an EMBL/GenBank/DDBJ whole genome shotgun (WGS) entry which is preliminary data.</text>
</comment>
<dbReference type="InterPro" id="IPR020846">
    <property type="entry name" value="MFS_dom"/>
</dbReference>
<dbReference type="InterPro" id="IPR011701">
    <property type="entry name" value="MFS"/>
</dbReference>
<dbReference type="PANTHER" id="PTHR43124:SF3">
    <property type="entry name" value="CHLORAMPHENICOL EFFLUX PUMP RV0191"/>
    <property type="match status" value="1"/>
</dbReference>
<dbReference type="SUPFAM" id="SSF103473">
    <property type="entry name" value="MFS general substrate transporter"/>
    <property type="match status" value="1"/>
</dbReference>
<reference evidence="8 9" key="1">
    <citation type="journal article" date="2014" name="Int. J. Syst. Evol. Microbiol.">
        <title>Sneathiella chungangensis sp. nov., isolated from a marine sand, and emended description of the genus Sneathiella.</title>
        <authorList>
            <person name="Siamphan C."/>
            <person name="Kim H."/>
            <person name="Lee J.S."/>
            <person name="Kim W."/>
        </authorList>
    </citation>
    <scope>NUCLEOTIDE SEQUENCE [LARGE SCALE GENOMIC DNA]</scope>
    <source>
        <strain evidence="8 9">KCTC 32476</strain>
    </source>
</reference>
<feature type="transmembrane region" description="Helical" evidence="6">
    <location>
        <begin position="108"/>
        <end position="130"/>
    </location>
</feature>
<evidence type="ECO:0000256" key="1">
    <source>
        <dbReference type="ARBA" id="ARBA00004651"/>
    </source>
</evidence>
<feature type="transmembrane region" description="Helical" evidence="6">
    <location>
        <begin position="84"/>
        <end position="102"/>
    </location>
</feature>
<evidence type="ECO:0000259" key="7">
    <source>
        <dbReference type="PROSITE" id="PS50850"/>
    </source>
</evidence>
<dbReference type="PANTHER" id="PTHR43124">
    <property type="entry name" value="PURINE EFFLUX PUMP PBUE"/>
    <property type="match status" value="1"/>
</dbReference>
<feature type="transmembrane region" description="Helical" evidence="6">
    <location>
        <begin position="317"/>
        <end position="339"/>
    </location>
</feature>
<gene>
    <name evidence="8" type="ORF">GQF03_06240</name>
</gene>
<organism evidence="8 9">
    <name type="scientific">Sneathiella chungangensis</name>
    <dbReference type="NCBI Taxonomy" id="1418234"/>
    <lineage>
        <taxon>Bacteria</taxon>
        <taxon>Pseudomonadati</taxon>
        <taxon>Pseudomonadota</taxon>
        <taxon>Alphaproteobacteria</taxon>
        <taxon>Sneathiellales</taxon>
        <taxon>Sneathiellaceae</taxon>
        <taxon>Sneathiella</taxon>
    </lineage>
</organism>
<name>A0A845MFW1_9PROT</name>
<dbReference type="GO" id="GO:0022857">
    <property type="term" value="F:transmembrane transporter activity"/>
    <property type="evidence" value="ECO:0007669"/>
    <property type="project" value="InterPro"/>
</dbReference>
<dbReference type="GO" id="GO:0005886">
    <property type="term" value="C:plasma membrane"/>
    <property type="evidence" value="ECO:0007669"/>
    <property type="project" value="UniProtKB-SubCell"/>
</dbReference>
<evidence type="ECO:0000256" key="5">
    <source>
        <dbReference type="ARBA" id="ARBA00023136"/>
    </source>
</evidence>
<feature type="transmembrane region" description="Helical" evidence="6">
    <location>
        <begin position="263"/>
        <end position="285"/>
    </location>
</feature>
<feature type="transmembrane region" description="Helical" evidence="6">
    <location>
        <begin position="351"/>
        <end position="374"/>
    </location>
</feature>
<feature type="transmembrane region" description="Helical" evidence="6">
    <location>
        <begin position="142"/>
        <end position="167"/>
    </location>
</feature>
<dbReference type="EMBL" id="WTVA01000002">
    <property type="protein sequence ID" value="MZR21924.1"/>
    <property type="molecule type" value="Genomic_DNA"/>
</dbReference>
<dbReference type="OrthoDB" id="1404228at2"/>
<evidence type="ECO:0000256" key="6">
    <source>
        <dbReference type="SAM" id="Phobius"/>
    </source>
</evidence>
<protein>
    <submittedName>
        <fullName evidence="8">MFS transporter</fullName>
    </submittedName>
</protein>
<feature type="transmembrane region" description="Helical" evidence="6">
    <location>
        <begin position="55"/>
        <end position="72"/>
    </location>
</feature>
<comment type="subcellular location">
    <subcellularLocation>
        <location evidence="1">Cell membrane</location>
        <topology evidence="1">Multi-pass membrane protein</topology>
    </subcellularLocation>
</comment>
<feature type="domain" description="Major facilitator superfamily (MFS) profile" evidence="7">
    <location>
        <begin position="17"/>
        <end position="405"/>
    </location>
</feature>
<dbReference type="InterPro" id="IPR036259">
    <property type="entry name" value="MFS_trans_sf"/>
</dbReference>
<keyword evidence="9" id="KW-1185">Reference proteome</keyword>
<dbReference type="Gene3D" id="1.20.1250.20">
    <property type="entry name" value="MFS general substrate transporter like domains"/>
    <property type="match status" value="2"/>
</dbReference>